<proteinExistence type="predicted"/>
<name>A0A381TM22_9ZZZZ</name>
<dbReference type="Gene3D" id="3.30.700.10">
    <property type="entry name" value="Glycoprotein, Type 4 Pilin"/>
    <property type="match status" value="1"/>
</dbReference>
<dbReference type="InterPro" id="IPR045584">
    <property type="entry name" value="Pilin-like"/>
</dbReference>
<gene>
    <name evidence="1" type="ORF">METZ01_LOCUS69395</name>
</gene>
<dbReference type="InterPro" id="IPR012902">
    <property type="entry name" value="N_methyl_site"/>
</dbReference>
<dbReference type="EMBL" id="UINC01004742">
    <property type="protein sequence ID" value="SVA16541.1"/>
    <property type="molecule type" value="Genomic_DNA"/>
</dbReference>
<evidence type="ECO:0000313" key="1">
    <source>
        <dbReference type="EMBL" id="SVA16541.1"/>
    </source>
</evidence>
<accession>A0A381TM22</accession>
<evidence type="ECO:0008006" key="2">
    <source>
        <dbReference type="Google" id="ProtNLM"/>
    </source>
</evidence>
<dbReference type="AlphaFoldDB" id="A0A381TM22"/>
<dbReference type="SUPFAM" id="SSF54523">
    <property type="entry name" value="Pili subunits"/>
    <property type="match status" value="1"/>
</dbReference>
<dbReference type="PROSITE" id="PS00409">
    <property type="entry name" value="PROKAR_NTER_METHYL"/>
    <property type="match status" value="1"/>
</dbReference>
<dbReference type="NCBIfam" id="TIGR02532">
    <property type="entry name" value="IV_pilin_GFxxxE"/>
    <property type="match status" value="1"/>
</dbReference>
<dbReference type="Pfam" id="PF07963">
    <property type="entry name" value="N_methyl"/>
    <property type="match status" value="1"/>
</dbReference>
<reference evidence="1" key="1">
    <citation type="submission" date="2018-05" db="EMBL/GenBank/DDBJ databases">
        <authorList>
            <person name="Lanie J.A."/>
            <person name="Ng W.-L."/>
            <person name="Kazmierczak K.M."/>
            <person name="Andrzejewski T.M."/>
            <person name="Davidsen T.M."/>
            <person name="Wayne K.J."/>
            <person name="Tettelin H."/>
            <person name="Glass J.I."/>
            <person name="Rusch D."/>
            <person name="Podicherti R."/>
            <person name="Tsui H.-C.T."/>
            <person name="Winkler M.E."/>
        </authorList>
    </citation>
    <scope>NUCLEOTIDE SEQUENCE</scope>
</reference>
<protein>
    <recommendedName>
        <fullName evidence="2">Major pilin subunit</fullName>
    </recommendedName>
</protein>
<sequence length="270" mass="30883">MSKNKIRGFTLIELLVVIAIIAILAALLLPALAKAKRKAKQIGCVSNHKQYGIAIIANASDNDEKIMRMVQQWGNVHYPNYIRFTNEGQADPQEWAVNQIQPYLESFNMANENVYGVAMCPEIDATKMNAWLKQVNFRQFNFLEYQYTYWGRVDVAHKVNAGQIRGTALQDLTANSLESSRLLMSDILYYDASDRAWRYNHGPAGWSYNENFPGMPRDRGKVPNIDGINMLFGDGHVKWKKKAEFLHLSKMYLWSRYPGGAIAHGDSFYY</sequence>
<organism evidence="1">
    <name type="scientific">marine metagenome</name>
    <dbReference type="NCBI Taxonomy" id="408172"/>
    <lineage>
        <taxon>unclassified sequences</taxon>
        <taxon>metagenomes</taxon>
        <taxon>ecological metagenomes</taxon>
    </lineage>
</organism>
<dbReference type="PANTHER" id="PTHR30093">
    <property type="entry name" value="GENERAL SECRETION PATHWAY PROTEIN G"/>
    <property type="match status" value="1"/>
</dbReference>